<dbReference type="AlphaFoldDB" id="A0A6C0ETA7"/>
<dbReference type="InterPro" id="IPR033309">
    <property type="entry name" value="Mus81"/>
</dbReference>
<sequence>MNIIIDFREKDILTHCNSQLNGRDLIISTENLLLGDIKINKSLFERKSINDLAASIVDGRYKEQSFRLEKALEEGYKVFYFIEGNMDLYTGAISKNTLVSTIYSLTHKNFQVLLTKNSKETAYFILQFAEKMKKIDIEIKKSYENTEGIVQTKKNKNINRDNISIFMLCQIPGISTTTANILMEKYGHISKLIIEINKNPNEMEQFEYVKQTGNETPNTKSKKLNKNIIKNLNDYLGLC</sequence>
<dbReference type="SUPFAM" id="SSF52980">
    <property type="entry name" value="Restriction endonuclease-like"/>
    <property type="match status" value="1"/>
</dbReference>
<evidence type="ECO:0000313" key="3">
    <source>
        <dbReference type="EMBL" id="QHT32228.1"/>
    </source>
</evidence>
<dbReference type="GO" id="GO:0005634">
    <property type="term" value="C:nucleus"/>
    <property type="evidence" value="ECO:0007669"/>
    <property type="project" value="TreeGrafter"/>
</dbReference>
<dbReference type="SMART" id="SM00891">
    <property type="entry name" value="ERCC4"/>
    <property type="match status" value="1"/>
</dbReference>
<dbReference type="PANTHER" id="PTHR13451">
    <property type="entry name" value="CLASS II CROSSOVER JUNCTION ENDONUCLEASE MUS81"/>
    <property type="match status" value="1"/>
</dbReference>
<dbReference type="Gene3D" id="3.40.50.10130">
    <property type="match status" value="1"/>
</dbReference>
<dbReference type="GO" id="GO:0048257">
    <property type="term" value="F:3'-flap endonuclease activity"/>
    <property type="evidence" value="ECO:0007669"/>
    <property type="project" value="TreeGrafter"/>
</dbReference>
<dbReference type="GO" id="GO:0006308">
    <property type="term" value="P:DNA catabolic process"/>
    <property type="evidence" value="ECO:0007669"/>
    <property type="project" value="InterPro"/>
</dbReference>
<dbReference type="GO" id="GO:0000727">
    <property type="term" value="P:double-strand break repair via break-induced replication"/>
    <property type="evidence" value="ECO:0007669"/>
    <property type="project" value="TreeGrafter"/>
</dbReference>
<protein>
    <recommendedName>
        <fullName evidence="2">ERCC4 domain-containing protein</fullName>
    </recommendedName>
</protein>
<dbReference type="PANTHER" id="PTHR13451:SF0">
    <property type="entry name" value="CROSSOVER JUNCTION ENDONUCLEASE MUS81"/>
    <property type="match status" value="1"/>
</dbReference>
<dbReference type="InterPro" id="IPR011335">
    <property type="entry name" value="Restrct_endonuc-II-like"/>
</dbReference>
<evidence type="ECO:0000259" key="2">
    <source>
        <dbReference type="SMART" id="SM00891"/>
    </source>
</evidence>
<proteinExistence type="predicted"/>
<dbReference type="GO" id="GO:0031573">
    <property type="term" value="P:mitotic intra-S DNA damage checkpoint signaling"/>
    <property type="evidence" value="ECO:0007669"/>
    <property type="project" value="TreeGrafter"/>
</dbReference>
<feature type="domain" description="ERCC4" evidence="2">
    <location>
        <begin position="2"/>
        <end position="86"/>
    </location>
</feature>
<dbReference type="GO" id="GO:0003677">
    <property type="term" value="F:DNA binding"/>
    <property type="evidence" value="ECO:0007669"/>
    <property type="project" value="InterPro"/>
</dbReference>
<reference evidence="3" key="1">
    <citation type="journal article" date="2020" name="Nature">
        <title>Giant virus diversity and host interactions through global metagenomics.</title>
        <authorList>
            <person name="Schulz F."/>
            <person name="Roux S."/>
            <person name="Paez-Espino D."/>
            <person name="Jungbluth S."/>
            <person name="Walsh D.A."/>
            <person name="Denef V.J."/>
            <person name="McMahon K.D."/>
            <person name="Konstantinidis K.T."/>
            <person name="Eloe-Fadrosh E.A."/>
            <person name="Kyrpides N.C."/>
            <person name="Woyke T."/>
        </authorList>
    </citation>
    <scope>NUCLEOTIDE SEQUENCE</scope>
    <source>
        <strain evidence="3">GVMAG-M-3300009159-65</strain>
    </source>
</reference>
<dbReference type="GO" id="GO:0000712">
    <property type="term" value="P:resolution of meiotic recombination intermediates"/>
    <property type="evidence" value="ECO:0007669"/>
    <property type="project" value="TreeGrafter"/>
</dbReference>
<dbReference type="GO" id="GO:0008821">
    <property type="term" value="F:crossover junction DNA endonuclease activity"/>
    <property type="evidence" value="ECO:0007669"/>
    <property type="project" value="InterPro"/>
</dbReference>
<dbReference type="EMBL" id="MN738933">
    <property type="protein sequence ID" value="QHT32228.1"/>
    <property type="molecule type" value="Genomic_DNA"/>
</dbReference>
<organism evidence="3">
    <name type="scientific">viral metagenome</name>
    <dbReference type="NCBI Taxonomy" id="1070528"/>
    <lineage>
        <taxon>unclassified sequences</taxon>
        <taxon>metagenomes</taxon>
        <taxon>organismal metagenomes</taxon>
    </lineage>
</organism>
<keyword evidence="1" id="KW-0378">Hydrolase</keyword>
<accession>A0A6C0ETA7</accession>
<dbReference type="Pfam" id="PF02732">
    <property type="entry name" value="ERCC4"/>
    <property type="match status" value="1"/>
</dbReference>
<evidence type="ECO:0000256" key="1">
    <source>
        <dbReference type="ARBA" id="ARBA00022801"/>
    </source>
</evidence>
<dbReference type="InterPro" id="IPR006166">
    <property type="entry name" value="ERCC4_domain"/>
</dbReference>
<name>A0A6C0ETA7_9ZZZZ</name>
<dbReference type="GO" id="GO:0048476">
    <property type="term" value="C:Holliday junction resolvase complex"/>
    <property type="evidence" value="ECO:0007669"/>
    <property type="project" value="TreeGrafter"/>
</dbReference>